<evidence type="ECO:0000313" key="2">
    <source>
        <dbReference type="EMBL" id="OGZ03959.1"/>
    </source>
</evidence>
<feature type="transmembrane region" description="Helical" evidence="1">
    <location>
        <begin position="270"/>
        <end position="290"/>
    </location>
</feature>
<evidence type="ECO:0000313" key="3">
    <source>
        <dbReference type="Proteomes" id="UP000177246"/>
    </source>
</evidence>
<name>A0A1G2CRG3_9BACT</name>
<feature type="transmembrane region" description="Helical" evidence="1">
    <location>
        <begin position="142"/>
        <end position="160"/>
    </location>
</feature>
<feature type="transmembrane region" description="Helical" evidence="1">
    <location>
        <begin position="297"/>
        <end position="322"/>
    </location>
</feature>
<sequence>MERELKTSLNRTERAIEADSSFWKVTTVGVFTAFLAGVFAYFFFQFLTSDVGGGFWPFFSALIVFSLAFLLQNVLMRDFKVLSGFVFMDSLILSVFLLGKGSFYFILGGVTAVFIFLIIAAYRGFREMKGGLSIRFARVGKVVMISFMTAIAIFISFSYIGTASTGSVSFVSKNLLSNILLSSSSLMEKVYPGFSLEKTFSDNLEALAFNQEKMNPQLALLSPEQKTIMHREIVSAYENQIIGFFGKPINFRDKTVDTLYFIVSTKMSEAASQFGAAFYLISLIFIFILVKGVAPIVYWPVIIIGFFIYQLLLAFGFATVLLEMRSKEVVVLN</sequence>
<gene>
    <name evidence="2" type="ORF">A2430_02175</name>
</gene>
<dbReference type="AlphaFoldDB" id="A0A1G2CRG3"/>
<protein>
    <submittedName>
        <fullName evidence="2">Uncharacterized protein</fullName>
    </submittedName>
</protein>
<evidence type="ECO:0000256" key="1">
    <source>
        <dbReference type="SAM" id="Phobius"/>
    </source>
</evidence>
<keyword evidence="1" id="KW-0812">Transmembrane</keyword>
<feature type="transmembrane region" description="Helical" evidence="1">
    <location>
        <begin position="81"/>
        <end position="98"/>
    </location>
</feature>
<comment type="caution">
    <text evidence="2">The sequence shown here is derived from an EMBL/GenBank/DDBJ whole genome shotgun (WGS) entry which is preliminary data.</text>
</comment>
<keyword evidence="1" id="KW-1133">Transmembrane helix</keyword>
<dbReference type="EMBL" id="MHLF01000008">
    <property type="protein sequence ID" value="OGZ03959.1"/>
    <property type="molecule type" value="Genomic_DNA"/>
</dbReference>
<accession>A0A1G2CRG3</accession>
<dbReference type="Proteomes" id="UP000177246">
    <property type="component" value="Unassembled WGS sequence"/>
</dbReference>
<reference evidence="2 3" key="1">
    <citation type="journal article" date="2016" name="Nat. Commun.">
        <title>Thousands of microbial genomes shed light on interconnected biogeochemical processes in an aquifer system.</title>
        <authorList>
            <person name="Anantharaman K."/>
            <person name="Brown C.T."/>
            <person name="Hug L.A."/>
            <person name="Sharon I."/>
            <person name="Castelle C.J."/>
            <person name="Probst A.J."/>
            <person name="Thomas B.C."/>
            <person name="Singh A."/>
            <person name="Wilkins M.J."/>
            <person name="Karaoz U."/>
            <person name="Brodie E.L."/>
            <person name="Williams K.H."/>
            <person name="Hubbard S.S."/>
            <person name="Banfield J.F."/>
        </authorList>
    </citation>
    <scope>NUCLEOTIDE SEQUENCE [LARGE SCALE GENOMIC DNA]</scope>
</reference>
<feature type="transmembrane region" description="Helical" evidence="1">
    <location>
        <begin position="55"/>
        <end position="74"/>
    </location>
</feature>
<organism evidence="2 3">
    <name type="scientific">Candidatus Liptonbacteria bacterium RIFOXYC1_FULL_36_8</name>
    <dbReference type="NCBI Taxonomy" id="1798655"/>
    <lineage>
        <taxon>Bacteria</taxon>
        <taxon>Candidatus Liptoniibacteriota</taxon>
    </lineage>
</organism>
<feature type="transmembrane region" description="Helical" evidence="1">
    <location>
        <begin position="21"/>
        <end position="43"/>
    </location>
</feature>
<feature type="transmembrane region" description="Helical" evidence="1">
    <location>
        <begin position="104"/>
        <end position="122"/>
    </location>
</feature>
<keyword evidence="1" id="KW-0472">Membrane</keyword>
<proteinExistence type="predicted"/>